<keyword evidence="1" id="KW-0732">Signal</keyword>
<name>A0A437QE46_9GAMM</name>
<dbReference type="EMBL" id="SACQ01000001">
    <property type="protein sequence ID" value="RVU32794.1"/>
    <property type="molecule type" value="Genomic_DNA"/>
</dbReference>
<comment type="caution">
    <text evidence="2">The sequence shown here is derived from an EMBL/GenBank/DDBJ whole genome shotgun (WGS) entry which is preliminary data.</text>
</comment>
<accession>A0A437QE46</accession>
<feature type="signal peptide" evidence="1">
    <location>
        <begin position="1"/>
        <end position="21"/>
    </location>
</feature>
<feature type="chain" id="PRO_5019542038" evidence="1">
    <location>
        <begin position="22"/>
        <end position="545"/>
    </location>
</feature>
<protein>
    <submittedName>
        <fullName evidence="2">Uncharacterized protein</fullName>
    </submittedName>
</protein>
<proteinExistence type="predicted"/>
<dbReference type="AlphaFoldDB" id="A0A437QE46"/>
<evidence type="ECO:0000256" key="1">
    <source>
        <dbReference type="SAM" id="SignalP"/>
    </source>
</evidence>
<sequence length="545" mass="62436">MKYLSSLILSGVVAYTPLTLALDQENPVAYIPAQCYTNPVDEITGQVANPCYTCHTDSRRPNYIDDGEIQTLFSFTEAALVNNWKNYFKGFSTRASEISNQVILDYVRENNYFNQAGQNLIAKRILTHLAEYDSNNNGQWDGYIPDIYYQFDNEGFDRTPTHGYTGWRAFAYYPFPGGFMPTNGSTDDVIIRLPAAFQQDTNGKFDLEIYKTNLAIVEALIKEKDIPITATDEKRLEVDLDKDGTLGTAQIIRYDWAPREGRMMSYVGKAKALLTSGKQHLAAGLYPVGTEFIHSVRYLDIDSQQRVQMAPRMKELRYARKTFWVNYFQHDRIAAKELKERHDFPDRIKQVIGSAEAGVRVPQGWVYQGFIEDQTGALRPQSYEEHVFCTGCHSGIGVITDTTFAFKRKLDSDQFQQGWYHWTQKSFAGIPEPRRESDGEYEYSFYLKHNPTGDEYRSNMEVKDKFFDFYGEPKPEAFAALHEDISELLLPSPARALELNKAYKALVEEQSYVKGRESMLVGEGVIHRQVELDQKTGIETPLQFH</sequence>
<evidence type="ECO:0000313" key="2">
    <source>
        <dbReference type="EMBL" id="RVU32794.1"/>
    </source>
</evidence>
<dbReference type="Proteomes" id="UP000282818">
    <property type="component" value="Unassembled WGS sequence"/>
</dbReference>
<keyword evidence="3" id="KW-1185">Reference proteome</keyword>
<reference evidence="2 3" key="1">
    <citation type="submission" date="2019-01" db="EMBL/GenBank/DDBJ databases">
        <authorList>
            <person name="Chen W.-M."/>
        </authorList>
    </citation>
    <scope>NUCLEOTIDE SEQUENCE [LARGE SCALE GENOMIC DNA]</scope>
    <source>
        <strain evidence="2 3">HPM-16</strain>
    </source>
</reference>
<dbReference type="RefSeq" id="WP_127692962.1">
    <property type="nucleotide sequence ID" value="NZ_SACQ01000001.1"/>
</dbReference>
<organism evidence="2 3">
    <name type="scientific">Neptunomonas marina</name>
    <dbReference type="NCBI Taxonomy" id="1815562"/>
    <lineage>
        <taxon>Bacteria</taxon>
        <taxon>Pseudomonadati</taxon>
        <taxon>Pseudomonadota</taxon>
        <taxon>Gammaproteobacteria</taxon>
        <taxon>Oceanospirillales</taxon>
        <taxon>Oceanospirillaceae</taxon>
        <taxon>Neptunomonas</taxon>
    </lineage>
</organism>
<gene>
    <name evidence="2" type="ORF">EOE65_03815</name>
</gene>
<evidence type="ECO:0000313" key="3">
    <source>
        <dbReference type="Proteomes" id="UP000282818"/>
    </source>
</evidence>